<dbReference type="Proteomes" id="UP000553963">
    <property type="component" value="Unassembled WGS sequence"/>
</dbReference>
<dbReference type="AlphaFoldDB" id="A0A840ATV6"/>
<dbReference type="CDD" id="cd16411">
    <property type="entry name" value="ParB_N_like"/>
    <property type="match status" value="1"/>
</dbReference>
<accession>A0A840ATV6</accession>
<evidence type="ECO:0000313" key="3">
    <source>
        <dbReference type="Proteomes" id="UP000553963"/>
    </source>
</evidence>
<dbReference type="GO" id="GO:0005694">
    <property type="term" value="C:chromosome"/>
    <property type="evidence" value="ECO:0007669"/>
    <property type="project" value="TreeGrafter"/>
</dbReference>
<feature type="domain" description="ParB-like N-terminal" evidence="1">
    <location>
        <begin position="20"/>
        <end position="111"/>
    </location>
</feature>
<dbReference type="PANTHER" id="PTHR33375">
    <property type="entry name" value="CHROMOSOME-PARTITIONING PROTEIN PARB-RELATED"/>
    <property type="match status" value="1"/>
</dbReference>
<sequence>MARERKEDVPHHVGGVQEIRSIPVDSVRIVNPRARSPKIFAGIVESIATVGLKRPITVTEARRDDGGTGYDLICGQGRLEAFKALGETHIPALVVRASETELYLMSLVENLARRKHSNRDLLTAVRVLEDRGYGPAEIARKTGLDAGYISCIMQLLRAGEERLIGAVEKGWLPLSLATDIAKAGPGEVQIAMMEAYETGLLRGEQLLKVRRLIDRRQALGKSYGSWKRKGEQPLTASKLAQTFQAEVRRQQLVVRKSEVAEQRLLFVVTALRRMLTDEHFRTLLRAESVGDIPKPLADRIGGEVLP</sequence>
<dbReference type="PANTHER" id="PTHR33375:SF1">
    <property type="entry name" value="CHROMOSOME-PARTITIONING PROTEIN PARB-RELATED"/>
    <property type="match status" value="1"/>
</dbReference>
<dbReference type="Gene3D" id="3.90.1530.30">
    <property type="match status" value="1"/>
</dbReference>
<reference evidence="2 3" key="1">
    <citation type="submission" date="2020-08" db="EMBL/GenBank/DDBJ databases">
        <title>Genomic Encyclopedia of Type Strains, Phase IV (KMG-IV): sequencing the most valuable type-strain genomes for metagenomic binning, comparative biology and taxonomic classification.</title>
        <authorList>
            <person name="Goeker M."/>
        </authorList>
    </citation>
    <scope>NUCLEOTIDE SEQUENCE [LARGE SCALE GENOMIC DNA]</scope>
    <source>
        <strain evidence="2 3">DSM 25966</strain>
    </source>
</reference>
<keyword evidence="3" id="KW-1185">Reference proteome</keyword>
<dbReference type="SUPFAM" id="SSF109709">
    <property type="entry name" value="KorB DNA-binding domain-like"/>
    <property type="match status" value="1"/>
</dbReference>
<dbReference type="GO" id="GO:0007059">
    <property type="term" value="P:chromosome segregation"/>
    <property type="evidence" value="ECO:0007669"/>
    <property type="project" value="TreeGrafter"/>
</dbReference>
<dbReference type="Pfam" id="PF02195">
    <property type="entry name" value="ParB_N"/>
    <property type="match status" value="1"/>
</dbReference>
<dbReference type="SUPFAM" id="SSF110849">
    <property type="entry name" value="ParB/Sulfiredoxin"/>
    <property type="match status" value="1"/>
</dbReference>
<evidence type="ECO:0000313" key="2">
    <source>
        <dbReference type="EMBL" id="MBB3933689.1"/>
    </source>
</evidence>
<dbReference type="EMBL" id="JACIDS010000007">
    <property type="protein sequence ID" value="MBB3933689.1"/>
    <property type="molecule type" value="Genomic_DNA"/>
</dbReference>
<protein>
    <submittedName>
        <fullName evidence="2">ParB family chromosome partitioning protein</fullName>
    </submittedName>
</protein>
<proteinExistence type="predicted"/>
<name>A0A840ATV6_9HYPH</name>
<evidence type="ECO:0000259" key="1">
    <source>
        <dbReference type="SMART" id="SM00470"/>
    </source>
</evidence>
<organism evidence="2 3">
    <name type="scientific">Kaistia hirudinis</name>
    <dbReference type="NCBI Taxonomy" id="1293440"/>
    <lineage>
        <taxon>Bacteria</taxon>
        <taxon>Pseudomonadati</taxon>
        <taxon>Pseudomonadota</taxon>
        <taxon>Alphaproteobacteria</taxon>
        <taxon>Hyphomicrobiales</taxon>
        <taxon>Kaistiaceae</taxon>
        <taxon>Kaistia</taxon>
    </lineage>
</organism>
<dbReference type="Gene3D" id="1.10.10.2830">
    <property type="match status" value="1"/>
</dbReference>
<dbReference type="Pfam" id="PF07506">
    <property type="entry name" value="RepB"/>
    <property type="match status" value="1"/>
</dbReference>
<dbReference type="InterPro" id="IPR003115">
    <property type="entry name" value="ParB_N"/>
</dbReference>
<dbReference type="InterPro" id="IPR036086">
    <property type="entry name" value="ParB/Sulfiredoxin_sf"/>
</dbReference>
<gene>
    <name evidence="2" type="ORF">GGR25_004767</name>
</gene>
<dbReference type="InterPro" id="IPR050336">
    <property type="entry name" value="Chromosome_partition/occlusion"/>
</dbReference>
<dbReference type="SMART" id="SM00470">
    <property type="entry name" value="ParB"/>
    <property type="match status" value="1"/>
</dbReference>
<comment type="caution">
    <text evidence="2">The sequence shown here is derived from an EMBL/GenBank/DDBJ whole genome shotgun (WGS) entry which is preliminary data.</text>
</comment>
<dbReference type="InterPro" id="IPR011111">
    <property type="entry name" value="Plasmid_RepB"/>
</dbReference>
<dbReference type="RefSeq" id="WP_183401349.1">
    <property type="nucleotide sequence ID" value="NZ_JACIDS010000007.1"/>
</dbReference>